<dbReference type="InterPro" id="IPR017911">
    <property type="entry name" value="MacB-like_ATP-bd"/>
</dbReference>
<dbReference type="InterPro" id="IPR003593">
    <property type="entry name" value="AAA+_ATPase"/>
</dbReference>
<dbReference type="InterPro" id="IPR003439">
    <property type="entry name" value="ABC_transporter-like_ATP-bd"/>
</dbReference>
<protein>
    <submittedName>
        <fullName evidence="6">ABC transporter</fullName>
    </submittedName>
</protein>
<evidence type="ECO:0000256" key="4">
    <source>
        <dbReference type="ARBA" id="ARBA00038388"/>
    </source>
</evidence>
<dbReference type="GO" id="GO:0005886">
    <property type="term" value="C:plasma membrane"/>
    <property type="evidence" value="ECO:0007669"/>
    <property type="project" value="TreeGrafter"/>
</dbReference>
<dbReference type="GO" id="GO:0022857">
    <property type="term" value="F:transmembrane transporter activity"/>
    <property type="evidence" value="ECO:0007669"/>
    <property type="project" value="UniProtKB-ARBA"/>
</dbReference>
<comment type="caution">
    <text evidence="6">The sequence shown here is derived from an EMBL/GenBank/DDBJ whole genome shotgun (WGS) entry which is preliminary data.</text>
</comment>
<dbReference type="GO" id="GO:0098796">
    <property type="term" value="C:membrane protein complex"/>
    <property type="evidence" value="ECO:0007669"/>
    <property type="project" value="UniProtKB-ARBA"/>
</dbReference>
<gene>
    <name evidence="6" type="ORF">ETSY2_18045</name>
</gene>
<proteinExistence type="inferred from homology"/>
<dbReference type="AlphaFoldDB" id="W4M7I3"/>
<evidence type="ECO:0000313" key="6">
    <source>
        <dbReference type="EMBL" id="ETX06289.1"/>
    </source>
</evidence>
<evidence type="ECO:0000256" key="1">
    <source>
        <dbReference type="ARBA" id="ARBA00022448"/>
    </source>
</evidence>
<dbReference type="GO" id="GO:0005524">
    <property type="term" value="F:ATP binding"/>
    <property type="evidence" value="ECO:0007669"/>
    <property type="project" value="UniProtKB-KW"/>
</dbReference>
<organism evidence="6 7">
    <name type="scientific">Candidatus Entotheonella gemina</name>
    <dbReference type="NCBI Taxonomy" id="1429439"/>
    <lineage>
        <taxon>Bacteria</taxon>
        <taxon>Pseudomonadati</taxon>
        <taxon>Nitrospinota/Tectimicrobiota group</taxon>
        <taxon>Candidatus Tectimicrobiota</taxon>
        <taxon>Candidatus Entotheonellia</taxon>
        <taxon>Candidatus Entotheonellales</taxon>
        <taxon>Candidatus Entotheonellaceae</taxon>
        <taxon>Candidatus Entotheonella</taxon>
    </lineage>
</organism>
<keyword evidence="3" id="KW-0067">ATP-binding</keyword>
<dbReference type="Gene3D" id="3.40.50.300">
    <property type="entry name" value="P-loop containing nucleotide triphosphate hydrolases"/>
    <property type="match status" value="1"/>
</dbReference>
<dbReference type="PANTHER" id="PTHR24220">
    <property type="entry name" value="IMPORT ATP-BINDING PROTEIN"/>
    <property type="match status" value="1"/>
</dbReference>
<evidence type="ECO:0000259" key="5">
    <source>
        <dbReference type="PROSITE" id="PS50893"/>
    </source>
</evidence>
<dbReference type="InterPro" id="IPR015854">
    <property type="entry name" value="ABC_transpr_LolD-like"/>
</dbReference>
<keyword evidence="2" id="KW-0547">Nucleotide-binding</keyword>
<evidence type="ECO:0000313" key="7">
    <source>
        <dbReference type="Proteomes" id="UP000019140"/>
    </source>
</evidence>
<accession>W4M7I3</accession>
<comment type="similarity">
    <text evidence="4">Belongs to the ABC transporter superfamily. Macrolide exporter (TC 3.A.1.122) family.</text>
</comment>
<evidence type="ECO:0000256" key="2">
    <source>
        <dbReference type="ARBA" id="ARBA00022741"/>
    </source>
</evidence>
<feature type="domain" description="ABC transporter" evidence="5">
    <location>
        <begin position="4"/>
        <end position="227"/>
    </location>
</feature>
<reference evidence="6 7" key="1">
    <citation type="journal article" date="2014" name="Nature">
        <title>An environmental bacterial taxon with a large and distinct metabolic repertoire.</title>
        <authorList>
            <person name="Wilson M.C."/>
            <person name="Mori T."/>
            <person name="Ruckert C."/>
            <person name="Uria A.R."/>
            <person name="Helf M.J."/>
            <person name="Takada K."/>
            <person name="Gernert C."/>
            <person name="Steffens U.A."/>
            <person name="Heycke N."/>
            <person name="Schmitt S."/>
            <person name="Rinke C."/>
            <person name="Helfrich E.J."/>
            <person name="Brachmann A.O."/>
            <person name="Gurgui C."/>
            <person name="Wakimoto T."/>
            <person name="Kracht M."/>
            <person name="Crusemann M."/>
            <person name="Hentschel U."/>
            <person name="Abe I."/>
            <person name="Matsunaga S."/>
            <person name="Kalinowski J."/>
            <person name="Takeyama H."/>
            <person name="Piel J."/>
        </authorList>
    </citation>
    <scope>NUCLEOTIDE SEQUENCE [LARGE SCALE GENOMIC DNA]</scope>
    <source>
        <strain evidence="7">TSY2</strain>
    </source>
</reference>
<dbReference type="FunFam" id="3.40.50.300:FF:000032">
    <property type="entry name" value="Export ABC transporter ATP-binding protein"/>
    <property type="match status" value="1"/>
</dbReference>
<dbReference type="Proteomes" id="UP000019140">
    <property type="component" value="Unassembled WGS sequence"/>
</dbReference>
<dbReference type="HOGENOM" id="CLU_000604_1_22_7"/>
<dbReference type="InterPro" id="IPR027417">
    <property type="entry name" value="P-loop_NTPase"/>
</dbReference>
<dbReference type="PROSITE" id="PS50893">
    <property type="entry name" value="ABC_TRANSPORTER_2"/>
    <property type="match status" value="1"/>
</dbReference>
<dbReference type="SUPFAM" id="SSF52540">
    <property type="entry name" value="P-loop containing nucleoside triphosphate hydrolases"/>
    <property type="match status" value="1"/>
</dbReference>
<dbReference type="GO" id="GO:0016887">
    <property type="term" value="F:ATP hydrolysis activity"/>
    <property type="evidence" value="ECO:0007669"/>
    <property type="project" value="InterPro"/>
</dbReference>
<dbReference type="PATRIC" id="fig|1429439.4.peg.3059"/>
<dbReference type="Pfam" id="PF00005">
    <property type="entry name" value="ABC_tran"/>
    <property type="match status" value="1"/>
</dbReference>
<sequence length="227" mass="25003">MTILEAINLTKTYTLDDQHIPVLDHISLSIEGGEFVVLEGRSGSGKSTLLSLLSGLDRPTSGRVLIADQDITDWHEDELAPLRNATFGFVFQAFHLVPSLTTLENVMFPAELQQDRQARHKAEALLERVGLEHRRHHFPSQLSGGEKQRCAMCRALINEPKILFADEPTGNLDSASSDALLTLLREIRNEHDTTLLLATHSSDIAGMADRVITLQDGVVSGDVYRGA</sequence>
<dbReference type="CDD" id="cd03255">
    <property type="entry name" value="ABC_MJ0796_LolCDE_FtsE"/>
    <property type="match status" value="1"/>
</dbReference>
<keyword evidence="1" id="KW-0813">Transport</keyword>
<keyword evidence="7" id="KW-1185">Reference proteome</keyword>
<name>W4M7I3_9BACT</name>
<dbReference type="EMBL" id="AZHX01000741">
    <property type="protein sequence ID" value="ETX06289.1"/>
    <property type="molecule type" value="Genomic_DNA"/>
</dbReference>
<evidence type="ECO:0000256" key="3">
    <source>
        <dbReference type="ARBA" id="ARBA00022840"/>
    </source>
</evidence>
<dbReference type="SMART" id="SM00382">
    <property type="entry name" value="AAA"/>
    <property type="match status" value="1"/>
</dbReference>
<dbReference type="PANTHER" id="PTHR24220:SF86">
    <property type="entry name" value="ABC TRANSPORTER ABCH.1"/>
    <property type="match status" value="1"/>
</dbReference>